<evidence type="ECO:0000256" key="3">
    <source>
        <dbReference type="ARBA" id="ARBA00022833"/>
    </source>
</evidence>
<sequence length="398" mass="44755">MLEAELSCPVCLSTYRDPVSLGCGHCFCRQCISEALSHQKDQGRPYTCPMCQEHYQDFPALKKNLQLSSIVESFVSMQKNTEHAQIPCGDCLDQPSPAVKTCVSCEVSLCHKHLERHANRGHVLLEPTASVQDRKCAEHDKLLEYYCEQDAQCICVTCYIAGAHKGHNIMTLKQAHEKKLATLSSTTSALSNIVSTFCKDIEDLNAGLVKITENTIKLSKPLEDLCEKIILQVRGQFKKITQAILINQEETTSKLTATIKQIEDAKATTEKALDEINLISKQPDDLLFVKDFSRSQSLIKQQSPRVNMMQVVDVEADKVMIENIDKETTDYIVIIGRHLAYTHDVLSQQIEQLVWSGSQRKKVENQKAAPRVKLQKSEKMSLSFTFNCTQCSHTEAMC</sequence>
<accession>A0A2G9RTS0</accession>
<dbReference type="InterPro" id="IPR027370">
    <property type="entry name" value="Znf-RING_euk"/>
</dbReference>
<feature type="domain" description="RING-type" evidence="5">
    <location>
        <begin position="8"/>
        <end position="52"/>
    </location>
</feature>
<dbReference type="Pfam" id="PF00643">
    <property type="entry name" value="zf-B_box"/>
    <property type="match status" value="1"/>
</dbReference>
<evidence type="ECO:0000256" key="1">
    <source>
        <dbReference type="ARBA" id="ARBA00022723"/>
    </source>
</evidence>
<dbReference type="PROSITE" id="PS00518">
    <property type="entry name" value="ZF_RING_1"/>
    <property type="match status" value="1"/>
</dbReference>
<evidence type="ECO:0000259" key="6">
    <source>
        <dbReference type="PROSITE" id="PS50119"/>
    </source>
</evidence>
<dbReference type="PROSITE" id="PS50089">
    <property type="entry name" value="ZF_RING_2"/>
    <property type="match status" value="1"/>
</dbReference>
<dbReference type="Gene3D" id="3.30.160.60">
    <property type="entry name" value="Classic Zinc Finger"/>
    <property type="match status" value="1"/>
</dbReference>
<dbReference type="InterPro" id="IPR051051">
    <property type="entry name" value="E3_ubiq-ligase_TRIM/RNF"/>
</dbReference>
<keyword evidence="8" id="KW-1185">Reference proteome</keyword>
<gene>
    <name evidence="7" type="ORF">AB205_0010150</name>
</gene>
<dbReference type="InterPro" id="IPR017907">
    <property type="entry name" value="Znf_RING_CS"/>
</dbReference>
<evidence type="ECO:0000313" key="7">
    <source>
        <dbReference type="EMBL" id="PIO31282.1"/>
    </source>
</evidence>
<evidence type="ECO:0000256" key="2">
    <source>
        <dbReference type="ARBA" id="ARBA00022771"/>
    </source>
</evidence>
<protein>
    <recommendedName>
        <fullName evidence="9">E3 ubiquitin/ISG15 ligase TRIM25</fullName>
    </recommendedName>
</protein>
<dbReference type="PANTHER" id="PTHR25465">
    <property type="entry name" value="B-BOX DOMAIN CONTAINING"/>
    <property type="match status" value="1"/>
</dbReference>
<dbReference type="Proteomes" id="UP000228934">
    <property type="component" value="Unassembled WGS sequence"/>
</dbReference>
<dbReference type="OrthoDB" id="6105938at2759"/>
<evidence type="ECO:0000256" key="4">
    <source>
        <dbReference type="PROSITE-ProRule" id="PRU00024"/>
    </source>
</evidence>
<dbReference type="Gene3D" id="3.30.40.10">
    <property type="entry name" value="Zinc/RING finger domain, C3HC4 (zinc finger)"/>
    <property type="match status" value="1"/>
</dbReference>
<dbReference type="CDD" id="cd19769">
    <property type="entry name" value="Bbox2_TRIM16-like"/>
    <property type="match status" value="1"/>
</dbReference>
<evidence type="ECO:0000259" key="5">
    <source>
        <dbReference type="PROSITE" id="PS50089"/>
    </source>
</evidence>
<dbReference type="InterPro" id="IPR000315">
    <property type="entry name" value="Znf_B-box"/>
</dbReference>
<dbReference type="Gene3D" id="4.10.830.40">
    <property type="match status" value="1"/>
</dbReference>
<dbReference type="PROSITE" id="PS50119">
    <property type="entry name" value="ZF_BBOX"/>
    <property type="match status" value="1"/>
</dbReference>
<dbReference type="AlphaFoldDB" id="A0A2G9RTS0"/>
<dbReference type="InterPro" id="IPR001841">
    <property type="entry name" value="Znf_RING"/>
</dbReference>
<dbReference type="GO" id="GO:0008270">
    <property type="term" value="F:zinc ion binding"/>
    <property type="evidence" value="ECO:0007669"/>
    <property type="project" value="UniProtKB-KW"/>
</dbReference>
<keyword evidence="3" id="KW-0862">Zinc</keyword>
<dbReference type="PANTHER" id="PTHR25465:SF77">
    <property type="entry name" value="E3 UBIQUITIN_ISG15 LIGASE TRIM25"/>
    <property type="match status" value="1"/>
</dbReference>
<dbReference type="EMBL" id="KV932804">
    <property type="protein sequence ID" value="PIO31282.1"/>
    <property type="molecule type" value="Genomic_DNA"/>
</dbReference>
<keyword evidence="2 4" id="KW-0863">Zinc-finger</keyword>
<keyword evidence="1" id="KW-0479">Metal-binding</keyword>
<dbReference type="Pfam" id="PF13445">
    <property type="entry name" value="zf-RING_UBOX"/>
    <property type="match status" value="1"/>
</dbReference>
<dbReference type="SMART" id="SM00336">
    <property type="entry name" value="BBOX"/>
    <property type="match status" value="2"/>
</dbReference>
<reference evidence="8" key="1">
    <citation type="journal article" date="2017" name="Nat. Commun.">
        <title>The North American bullfrog draft genome provides insight into hormonal regulation of long noncoding RNA.</title>
        <authorList>
            <person name="Hammond S.A."/>
            <person name="Warren R.L."/>
            <person name="Vandervalk B.P."/>
            <person name="Kucuk E."/>
            <person name="Khan H."/>
            <person name="Gibb E.A."/>
            <person name="Pandoh P."/>
            <person name="Kirk H."/>
            <person name="Zhao Y."/>
            <person name="Jones M."/>
            <person name="Mungall A.J."/>
            <person name="Coope R."/>
            <person name="Pleasance S."/>
            <person name="Moore R.A."/>
            <person name="Holt R.A."/>
            <person name="Round J.M."/>
            <person name="Ohora S."/>
            <person name="Walle B.V."/>
            <person name="Veldhoen N."/>
            <person name="Helbing C.C."/>
            <person name="Birol I."/>
        </authorList>
    </citation>
    <scope>NUCLEOTIDE SEQUENCE [LARGE SCALE GENOMIC DNA]</scope>
</reference>
<evidence type="ECO:0008006" key="9">
    <source>
        <dbReference type="Google" id="ProtNLM"/>
    </source>
</evidence>
<feature type="domain" description="B box-type" evidence="6">
    <location>
        <begin position="131"/>
        <end position="172"/>
    </location>
</feature>
<dbReference type="SUPFAM" id="SSF57845">
    <property type="entry name" value="B-box zinc-binding domain"/>
    <property type="match status" value="1"/>
</dbReference>
<proteinExistence type="predicted"/>
<evidence type="ECO:0000313" key="8">
    <source>
        <dbReference type="Proteomes" id="UP000228934"/>
    </source>
</evidence>
<organism evidence="7 8">
    <name type="scientific">Aquarana catesbeiana</name>
    <name type="common">American bullfrog</name>
    <name type="synonym">Rana catesbeiana</name>
    <dbReference type="NCBI Taxonomy" id="8400"/>
    <lineage>
        <taxon>Eukaryota</taxon>
        <taxon>Metazoa</taxon>
        <taxon>Chordata</taxon>
        <taxon>Craniata</taxon>
        <taxon>Vertebrata</taxon>
        <taxon>Euteleostomi</taxon>
        <taxon>Amphibia</taxon>
        <taxon>Batrachia</taxon>
        <taxon>Anura</taxon>
        <taxon>Neobatrachia</taxon>
        <taxon>Ranoidea</taxon>
        <taxon>Ranidae</taxon>
        <taxon>Aquarana</taxon>
    </lineage>
</organism>
<dbReference type="InterPro" id="IPR013083">
    <property type="entry name" value="Znf_RING/FYVE/PHD"/>
</dbReference>
<dbReference type="SUPFAM" id="SSF57850">
    <property type="entry name" value="RING/U-box"/>
    <property type="match status" value="1"/>
</dbReference>
<dbReference type="SMART" id="SM00184">
    <property type="entry name" value="RING"/>
    <property type="match status" value="1"/>
</dbReference>
<name>A0A2G9RTS0_AQUCT</name>